<evidence type="ECO:0000256" key="15">
    <source>
        <dbReference type="HAMAP-Rule" id="MF_00605"/>
    </source>
</evidence>
<dbReference type="OrthoDB" id="9807416at2"/>
<keyword evidence="8 15" id="KW-0489">Methyltransferase</keyword>
<feature type="binding site" evidence="15 16">
    <location>
        <begin position="130"/>
        <end position="135"/>
    </location>
    <ligand>
        <name>S-adenosyl-L-methionine</name>
        <dbReference type="ChEBI" id="CHEBI:59789"/>
    </ligand>
</feature>
<dbReference type="PANTHER" id="PTHR46417:SF1">
    <property type="entry name" value="TRNA (GUANINE-N(1)-)-METHYLTRANSFERASE"/>
    <property type="match status" value="1"/>
</dbReference>
<evidence type="ECO:0000256" key="1">
    <source>
        <dbReference type="ARBA" id="ARBA00002634"/>
    </source>
</evidence>
<dbReference type="InterPro" id="IPR016009">
    <property type="entry name" value="tRNA_MeTrfase_TRMD/TRM10"/>
</dbReference>
<protein>
    <recommendedName>
        <fullName evidence="6 15">tRNA (guanine-N(1)-)-methyltransferase</fullName>
        <ecNumber evidence="5 15">2.1.1.228</ecNumber>
    </recommendedName>
    <alternativeName>
        <fullName evidence="12 15">M1G-methyltransferase</fullName>
    </alternativeName>
    <alternativeName>
        <fullName evidence="13 15">tRNA [GM37] methyltransferase</fullName>
    </alternativeName>
</protein>
<proteinExistence type="inferred from homology"/>
<feature type="binding site" evidence="15 16">
    <location>
        <position position="110"/>
    </location>
    <ligand>
        <name>S-adenosyl-L-methionine</name>
        <dbReference type="ChEBI" id="CHEBI:59789"/>
    </ligand>
</feature>
<dbReference type="Gene3D" id="1.10.1270.20">
    <property type="entry name" value="tRNA(m1g37)methyltransferase, domain 2"/>
    <property type="match status" value="1"/>
</dbReference>
<dbReference type="NCBIfam" id="TIGR00088">
    <property type="entry name" value="trmD"/>
    <property type="match status" value="1"/>
</dbReference>
<evidence type="ECO:0000256" key="4">
    <source>
        <dbReference type="ARBA" id="ARBA00011738"/>
    </source>
</evidence>
<dbReference type="EMBL" id="LTDM01000064">
    <property type="protein sequence ID" value="OLS01741.1"/>
    <property type="molecule type" value="Genomic_DNA"/>
</dbReference>
<evidence type="ECO:0000256" key="14">
    <source>
        <dbReference type="ARBA" id="ARBA00047783"/>
    </source>
</evidence>
<feature type="domain" description="tRNA methyltransferase TRMD/TRM10-type" evidence="18">
    <location>
        <begin position="1"/>
        <end position="222"/>
    </location>
</feature>
<accession>A0A1U7M366</accession>
<dbReference type="Gene3D" id="3.40.1280.10">
    <property type="match status" value="1"/>
</dbReference>
<dbReference type="HAMAP" id="MF_00605">
    <property type="entry name" value="TrmD"/>
    <property type="match status" value="1"/>
</dbReference>
<evidence type="ECO:0000313" key="19">
    <source>
        <dbReference type="EMBL" id="OLS01741.1"/>
    </source>
</evidence>
<evidence type="ECO:0000256" key="10">
    <source>
        <dbReference type="ARBA" id="ARBA00022691"/>
    </source>
</evidence>
<comment type="subcellular location">
    <subcellularLocation>
        <location evidence="2 15 17">Cytoplasm</location>
    </subcellularLocation>
</comment>
<dbReference type="SUPFAM" id="SSF75217">
    <property type="entry name" value="alpha/beta knot"/>
    <property type="match status" value="1"/>
</dbReference>
<reference evidence="19 20" key="1">
    <citation type="submission" date="2016-02" db="EMBL/GenBank/DDBJ databases">
        <title>Genome sequence of Tissierella creatinophila DSM 6911.</title>
        <authorList>
            <person name="Poehlein A."/>
            <person name="Daniel R."/>
        </authorList>
    </citation>
    <scope>NUCLEOTIDE SEQUENCE [LARGE SCALE GENOMIC DNA]</scope>
    <source>
        <strain evidence="19 20">DSM 6911</strain>
    </source>
</reference>
<evidence type="ECO:0000256" key="2">
    <source>
        <dbReference type="ARBA" id="ARBA00004496"/>
    </source>
</evidence>
<keyword evidence="9 15" id="KW-0808">Transferase</keyword>
<evidence type="ECO:0000256" key="6">
    <source>
        <dbReference type="ARBA" id="ARBA00014679"/>
    </source>
</evidence>
<keyword evidence="7 15" id="KW-0963">Cytoplasm</keyword>
<dbReference type="InterPro" id="IPR002649">
    <property type="entry name" value="tRNA_m1G_MeTrfase_TrmD"/>
</dbReference>
<dbReference type="AlphaFoldDB" id="A0A1U7M366"/>
<evidence type="ECO:0000256" key="16">
    <source>
        <dbReference type="PIRSR" id="PIRSR000386-1"/>
    </source>
</evidence>
<dbReference type="PANTHER" id="PTHR46417">
    <property type="entry name" value="TRNA (GUANINE-N(1)-)-METHYLTRANSFERASE"/>
    <property type="match status" value="1"/>
</dbReference>
<keyword evidence="10 15" id="KW-0949">S-adenosyl-L-methionine</keyword>
<dbReference type="InterPro" id="IPR029028">
    <property type="entry name" value="Alpha/beta_knot_MTases"/>
</dbReference>
<name>A0A1U7M366_TISCR</name>
<evidence type="ECO:0000256" key="8">
    <source>
        <dbReference type="ARBA" id="ARBA00022603"/>
    </source>
</evidence>
<evidence type="ECO:0000256" key="17">
    <source>
        <dbReference type="RuleBase" id="RU003464"/>
    </source>
</evidence>
<dbReference type="GO" id="GO:0052906">
    <property type="term" value="F:tRNA (guanine(37)-N1)-methyltransferase activity"/>
    <property type="evidence" value="ECO:0007669"/>
    <property type="project" value="UniProtKB-UniRule"/>
</dbReference>
<evidence type="ECO:0000256" key="13">
    <source>
        <dbReference type="ARBA" id="ARBA00033392"/>
    </source>
</evidence>
<evidence type="ECO:0000256" key="7">
    <source>
        <dbReference type="ARBA" id="ARBA00022490"/>
    </source>
</evidence>
<comment type="catalytic activity">
    <reaction evidence="14 15 17">
        <text>guanosine(37) in tRNA + S-adenosyl-L-methionine = N(1)-methylguanosine(37) in tRNA + S-adenosyl-L-homocysteine + H(+)</text>
        <dbReference type="Rhea" id="RHEA:36899"/>
        <dbReference type="Rhea" id="RHEA-COMP:10145"/>
        <dbReference type="Rhea" id="RHEA-COMP:10147"/>
        <dbReference type="ChEBI" id="CHEBI:15378"/>
        <dbReference type="ChEBI" id="CHEBI:57856"/>
        <dbReference type="ChEBI" id="CHEBI:59789"/>
        <dbReference type="ChEBI" id="CHEBI:73542"/>
        <dbReference type="ChEBI" id="CHEBI:74269"/>
        <dbReference type="EC" id="2.1.1.228"/>
    </reaction>
</comment>
<evidence type="ECO:0000256" key="5">
    <source>
        <dbReference type="ARBA" id="ARBA00012807"/>
    </source>
</evidence>
<evidence type="ECO:0000256" key="9">
    <source>
        <dbReference type="ARBA" id="ARBA00022679"/>
    </source>
</evidence>
<gene>
    <name evidence="15 19" type="primary">trmD</name>
    <name evidence="19" type="ORF">TICRE_23410</name>
</gene>
<evidence type="ECO:0000256" key="12">
    <source>
        <dbReference type="ARBA" id="ARBA00029736"/>
    </source>
</evidence>
<comment type="subunit">
    <text evidence="4 15 17">Homodimer.</text>
</comment>
<dbReference type="FunFam" id="3.40.1280.10:FF:000001">
    <property type="entry name" value="tRNA (guanine-N(1)-)-methyltransferase"/>
    <property type="match status" value="1"/>
</dbReference>
<organism evidence="19 20">
    <name type="scientific">Tissierella creatinophila DSM 6911</name>
    <dbReference type="NCBI Taxonomy" id="1123403"/>
    <lineage>
        <taxon>Bacteria</taxon>
        <taxon>Bacillati</taxon>
        <taxon>Bacillota</taxon>
        <taxon>Tissierellia</taxon>
        <taxon>Tissierellales</taxon>
        <taxon>Tissierellaceae</taxon>
        <taxon>Tissierella</taxon>
    </lineage>
</organism>
<evidence type="ECO:0000313" key="20">
    <source>
        <dbReference type="Proteomes" id="UP000186112"/>
    </source>
</evidence>
<dbReference type="RefSeq" id="WP_075728256.1">
    <property type="nucleotide sequence ID" value="NZ_LTDM01000064.1"/>
</dbReference>
<keyword evidence="11 15" id="KW-0819">tRNA processing</keyword>
<dbReference type="Pfam" id="PF01746">
    <property type="entry name" value="tRNA_m1G_MT"/>
    <property type="match status" value="1"/>
</dbReference>
<comment type="function">
    <text evidence="1 15 17">Specifically methylates guanosine-37 in various tRNAs.</text>
</comment>
<comment type="caution">
    <text evidence="19">The sequence shown here is derived from an EMBL/GenBank/DDBJ whole genome shotgun (WGS) entry which is preliminary data.</text>
</comment>
<dbReference type="InterPro" id="IPR023148">
    <property type="entry name" value="tRNA_m1G_MeTrfase_C_sf"/>
</dbReference>
<dbReference type="GO" id="GO:0005829">
    <property type="term" value="C:cytosol"/>
    <property type="evidence" value="ECO:0007669"/>
    <property type="project" value="TreeGrafter"/>
</dbReference>
<dbReference type="EC" id="2.1.1.228" evidence="5 15"/>
<keyword evidence="20" id="KW-1185">Reference proteome</keyword>
<dbReference type="InterPro" id="IPR029026">
    <property type="entry name" value="tRNA_m1G_MTases_N"/>
</dbReference>
<dbReference type="PIRSF" id="PIRSF000386">
    <property type="entry name" value="tRNA_mtase"/>
    <property type="match status" value="1"/>
</dbReference>
<dbReference type="NCBIfam" id="NF000648">
    <property type="entry name" value="PRK00026.1"/>
    <property type="match status" value="1"/>
</dbReference>
<evidence type="ECO:0000256" key="3">
    <source>
        <dbReference type="ARBA" id="ARBA00007630"/>
    </source>
</evidence>
<evidence type="ECO:0000256" key="11">
    <source>
        <dbReference type="ARBA" id="ARBA00022694"/>
    </source>
</evidence>
<dbReference type="FunFam" id="1.10.1270.20:FF:000001">
    <property type="entry name" value="tRNA (guanine-N(1)-)-methyltransferase"/>
    <property type="match status" value="1"/>
</dbReference>
<dbReference type="CDD" id="cd18080">
    <property type="entry name" value="TrmD-like"/>
    <property type="match status" value="1"/>
</dbReference>
<dbReference type="GO" id="GO:0002939">
    <property type="term" value="P:tRNA N1-guanine methylation"/>
    <property type="evidence" value="ECO:0007669"/>
    <property type="project" value="TreeGrafter"/>
</dbReference>
<comment type="similarity">
    <text evidence="3 15 17">Belongs to the RNA methyltransferase TrmD family.</text>
</comment>
<evidence type="ECO:0000259" key="18">
    <source>
        <dbReference type="Pfam" id="PF01746"/>
    </source>
</evidence>
<sequence length="245" mass="28154">MKIDILTLFPEFFSNLSNWSIIGRAIDKNILNLELINIRDFSTNKHRKVDDYPFGGGPGMVMSPQPIYNAINSIKTKKSRVIYLSPQGRKLNQEVINNLSKEEHLILLCGHYEGIDNRIIENYIDEEISIGDYVLTGGEIPAMVIIDSVVRLLPNVLKGEESYMDESHYGGLLEHPQYTRPRVFNEVRVPDILISGNHSKIEKWKRYESLKATFIKRPDLLKNVNLTKEDKDSLLLIQQEQDNNS</sequence>
<dbReference type="Proteomes" id="UP000186112">
    <property type="component" value="Unassembled WGS sequence"/>
</dbReference>